<feature type="compositionally biased region" description="Polar residues" evidence="8">
    <location>
        <begin position="708"/>
        <end position="724"/>
    </location>
</feature>
<feature type="compositionally biased region" description="Basic and acidic residues" evidence="8">
    <location>
        <begin position="435"/>
        <end position="452"/>
    </location>
</feature>
<feature type="compositionally biased region" description="Polar residues" evidence="8">
    <location>
        <begin position="583"/>
        <end position="592"/>
    </location>
</feature>
<feature type="compositionally biased region" description="Basic residues" evidence="8">
    <location>
        <begin position="955"/>
        <end position="974"/>
    </location>
</feature>
<feature type="compositionally biased region" description="Basic and acidic residues" evidence="8">
    <location>
        <begin position="1300"/>
        <end position="1310"/>
    </location>
</feature>
<feature type="compositionally biased region" description="Basic residues" evidence="8">
    <location>
        <begin position="753"/>
        <end position="778"/>
    </location>
</feature>
<dbReference type="Pfam" id="PF00096">
    <property type="entry name" value="zf-C2H2"/>
    <property type="match status" value="1"/>
</dbReference>
<reference evidence="10" key="3">
    <citation type="submission" date="2025-08" db="UniProtKB">
        <authorList>
            <consortium name="Ensembl"/>
        </authorList>
    </citation>
    <scope>IDENTIFICATION</scope>
    <source>
        <strain evidence="10">JP 163 A</strain>
    </source>
</reference>
<evidence type="ECO:0000256" key="3">
    <source>
        <dbReference type="ARBA" id="ARBA00022737"/>
    </source>
</evidence>
<feature type="compositionally biased region" description="Basic and acidic residues" evidence="8">
    <location>
        <begin position="910"/>
        <end position="919"/>
    </location>
</feature>
<feature type="compositionally biased region" description="Basic residues" evidence="8">
    <location>
        <begin position="1173"/>
        <end position="1187"/>
    </location>
</feature>
<dbReference type="PANTHER" id="PTHR24376:SF235">
    <property type="entry name" value="C2H2-TYPE DOMAIN-CONTAINING PROTEIN"/>
    <property type="match status" value="1"/>
</dbReference>
<dbReference type="FunFam" id="3.30.160.60:FF:000446">
    <property type="entry name" value="Zinc finger protein"/>
    <property type="match status" value="1"/>
</dbReference>
<feature type="compositionally biased region" description="Polar residues" evidence="8">
    <location>
        <begin position="1471"/>
        <end position="1480"/>
    </location>
</feature>
<dbReference type="Gene3D" id="3.30.160.60">
    <property type="entry name" value="Classic Zinc Finger"/>
    <property type="match status" value="4"/>
</dbReference>
<feature type="region of interest" description="Disordered" evidence="8">
    <location>
        <begin position="200"/>
        <end position="508"/>
    </location>
</feature>
<feature type="compositionally biased region" description="Basic and acidic residues" evidence="8">
    <location>
        <begin position="859"/>
        <end position="870"/>
    </location>
</feature>
<reference evidence="11" key="1">
    <citation type="submission" date="2012-01" db="EMBL/GenBank/DDBJ databases">
        <authorList>
            <person name="Walter R."/>
            <person name="Schartl M."/>
            <person name="Warren W."/>
        </authorList>
    </citation>
    <scope>NUCLEOTIDE SEQUENCE [LARGE SCALE GENOMIC DNA]</scope>
    <source>
        <strain evidence="11">JP 163 A</strain>
    </source>
</reference>
<keyword evidence="2" id="KW-0479">Metal-binding</keyword>
<feature type="compositionally biased region" description="Basic and acidic residues" evidence="8">
    <location>
        <begin position="225"/>
        <end position="243"/>
    </location>
</feature>
<evidence type="ECO:0000259" key="9">
    <source>
        <dbReference type="PROSITE" id="PS50157"/>
    </source>
</evidence>
<evidence type="ECO:0000313" key="11">
    <source>
        <dbReference type="Proteomes" id="UP000002852"/>
    </source>
</evidence>
<feature type="domain" description="C2H2-type" evidence="9">
    <location>
        <begin position="2060"/>
        <end position="2089"/>
    </location>
</feature>
<feature type="compositionally biased region" description="Basic and acidic residues" evidence="8">
    <location>
        <begin position="1033"/>
        <end position="1043"/>
    </location>
</feature>
<dbReference type="SUPFAM" id="SSF57667">
    <property type="entry name" value="beta-beta-alpha zinc fingers"/>
    <property type="match status" value="3"/>
</dbReference>
<feature type="compositionally biased region" description="Basic residues" evidence="8">
    <location>
        <begin position="282"/>
        <end position="291"/>
    </location>
</feature>
<keyword evidence="6" id="KW-0539">Nucleus</keyword>
<feature type="domain" description="C2H2-type" evidence="9">
    <location>
        <begin position="1737"/>
        <end position="1764"/>
    </location>
</feature>
<dbReference type="Proteomes" id="UP000002852">
    <property type="component" value="Unassembled WGS sequence"/>
</dbReference>
<feature type="compositionally biased region" description="Basic residues" evidence="8">
    <location>
        <begin position="1343"/>
        <end position="1364"/>
    </location>
</feature>
<dbReference type="InterPro" id="IPR013087">
    <property type="entry name" value="Znf_C2H2_type"/>
</dbReference>
<feature type="region of interest" description="Disordered" evidence="8">
    <location>
        <begin position="1033"/>
        <end position="1394"/>
    </location>
</feature>
<feature type="region of interest" description="Disordered" evidence="8">
    <location>
        <begin position="32"/>
        <end position="139"/>
    </location>
</feature>
<feature type="compositionally biased region" description="Basic residues" evidence="8">
    <location>
        <begin position="453"/>
        <end position="467"/>
    </location>
</feature>
<feature type="region of interest" description="Disordered" evidence="8">
    <location>
        <begin position="546"/>
        <end position="895"/>
    </location>
</feature>
<dbReference type="PANTHER" id="PTHR24376">
    <property type="entry name" value="ZINC FINGER PROTEIN"/>
    <property type="match status" value="1"/>
</dbReference>
<feature type="compositionally biased region" description="Basic and acidic residues" evidence="8">
    <location>
        <begin position="1411"/>
        <end position="1421"/>
    </location>
</feature>
<keyword evidence="3" id="KW-0677">Repeat</keyword>
<feature type="compositionally biased region" description="Basic residues" evidence="8">
    <location>
        <begin position="1265"/>
        <end position="1281"/>
    </location>
</feature>
<feature type="compositionally biased region" description="Basic and acidic residues" evidence="8">
    <location>
        <begin position="740"/>
        <end position="751"/>
    </location>
</feature>
<feature type="compositionally biased region" description="Polar residues" evidence="8">
    <location>
        <begin position="921"/>
        <end position="935"/>
    </location>
</feature>
<feature type="compositionally biased region" description="Basic residues" evidence="8">
    <location>
        <begin position="1045"/>
        <end position="1064"/>
    </location>
</feature>
<feature type="compositionally biased region" description="Basic and acidic residues" evidence="8">
    <location>
        <begin position="696"/>
        <end position="705"/>
    </location>
</feature>
<feature type="compositionally biased region" description="Basic residues" evidence="8">
    <location>
        <begin position="573"/>
        <end position="582"/>
    </location>
</feature>
<keyword evidence="4 7" id="KW-0863">Zinc-finger</keyword>
<dbReference type="GO" id="GO:0001228">
    <property type="term" value="F:DNA-binding transcription activator activity, RNA polymerase II-specific"/>
    <property type="evidence" value="ECO:0007669"/>
    <property type="project" value="TreeGrafter"/>
</dbReference>
<evidence type="ECO:0000256" key="4">
    <source>
        <dbReference type="ARBA" id="ARBA00022771"/>
    </source>
</evidence>
<organism evidence="10 11">
    <name type="scientific">Xiphophorus maculatus</name>
    <name type="common">Southern platyfish</name>
    <name type="synonym">Platypoecilus maculatus</name>
    <dbReference type="NCBI Taxonomy" id="8083"/>
    <lineage>
        <taxon>Eukaryota</taxon>
        <taxon>Metazoa</taxon>
        <taxon>Chordata</taxon>
        <taxon>Craniata</taxon>
        <taxon>Vertebrata</taxon>
        <taxon>Euteleostomi</taxon>
        <taxon>Actinopterygii</taxon>
        <taxon>Neopterygii</taxon>
        <taxon>Teleostei</taxon>
        <taxon>Neoteleostei</taxon>
        <taxon>Acanthomorphata</taxon>
        <taxon>Ovalentaria</taxon>
        <taxon>Atherinomorphae</taxon>
        <taxon>Cyprinodontiformes</taxon>
        <taxon>Poeciliidae</taxon>
        <taxon>Poeciliinae</taxon>
        <taxon>Xiphophorus</taxon>
    </lineage>
</organism>
<name>A0A3B5R6U3_XIPMA</name>
<feature type="domain" description="C2H2-type" evidence="9">
    <location>
        <begin position="1688"/>
        <end position="1715"/>
    </location>
</feature>
<feature type="compositionally biased region" description="Basic residues" evidence="8">
    <location>
        <begin position="637"/>
        <end position="650"/>
    </location>
</feature>
<feature type="compositionally biased region" description="Basic and acidic residues" evidence="8">
    <location>
        <begin position="265"/>
        <end position="281"/>
    </location>
</feature>
<feature type="compositionally biased region" description="Polar residues" evidence="8">
    <location>
        <begin position="1422"/>
        <end position="1439"/>
    </location>
</feature>
<evidence type="ECO:0000256" key="1">
    <source>
        <dbReference type="ARBA" id="ARBA00004123"/>
    </source>
</evidence>
<evidence type="ECO:0000256" key="6">
    <source>
        <dbReference type="ARBA" id="ARBA00023242"/>
    </source>
</evidence>
<feature type="domain" description="C2H2-type" evidence="9">
    <location>
        <begin position="1990"/>
        <end position="2017"/>
    </location>
</feature>
<feature type="compositionally biased region" description="Basic and acidic residues" evidence="8">
    <location>
        <begin position="1365"/>
        <end position="1384"/>
    </location>
</feature>
<feature type="domain" description="C2H2-type" evidence="9">
    <location>
        <begin position="2208"/>
        <end position="2234"/>
    </location>
</feature>
<feature type="domain" description="C2H2-type" evidence="9">
    <location>
        <begin position="1632"/>
        <end position="1659"/>
    </location>
</feature>
<evidence type="ECO:0000256" key="5">
    <source>
        <dbReference type="ARBA" id="ARBA00022833"/>
    </source>
</evidence>
<feature type="compositionally biased region" description="Basic residues" evidence="8">
    <location>
        <begin position="1558"/>
        <end position="1577"/>
    </location>
</feature>
<evidence type="ECO:0000313" key="10">
    <source>
        <dbReference type="Ensembl" id="ENSXMAP00000039398.1"/>
    </source>
</evidence>
<feature type="compositionally biased region" description="Basic and acidic residues" evidence="8">
    <location>
        <begin position="1324"/>
        <end position="1339"/>
    </location>
</feature>
<feature type="compositionally biased region" description="Polar residues" evidence="8">
    <location>
        <begin position="801"/>
        <end position="814"/>
    </location>
</feature>
<feature type="compositionally biased region" description="Basic and acidic residues" evidence="8">
    <location>
        <begin position="997"/>
        <end position="1014"/>
    </location>
</feature>
<feature type="compositionally biased region" description="Acidic residues" evidence="8">
    <location>
        <begin position="1287"/>
        <end position="1298"/>
    </location>
</feature>
<dbReference type="InParanoid" id="A0A3B5R6U3"/>
<feature type="domain" description="C2H2-type" evidence="9">
    <location>
        <begin position="2018"/>
        <end position="2040"/>
    </location>
</feature>
<feature type="compositionally biased region" description="Basic and acidic residues" evidence="8">
    <location>
        <begin position="1071"/>
        <end position="1087"/>
    </location>
</feature>
<feature type="compositionally biased region" description="Basic and acidic residues" evidence="8">
    <location>
        <begin position="1481"/>
        <end position="1500"/>
    </location>
</feature>
<sequence length="2234" mass="250752">MRRISRSEEYNLGIVEERRDGSAVLESNIGRKLKATGDQNLPPDSGSAQKILESGGSVDQRTDASDLQKVENSVMNPDRVFPLDELPASQEAKGDTSCPETPNFARGDPVFLDHPGGKAPPCEPETDSHPPGTESRQENIYDSVLHQMVQQQKHKHGRRYKKKTLMKMARLLVIAKGWDHRENQSLSLQEELDLKEEISVSIQGKKVPGSPDTSRNLSGEIGSESNREETKIPLERSGKKATEAPKAPGEETDETPGGSGSDFTLKNKEEKPKTEKDPELKFRKKAGRKRIREPESLSVSPGGQQKRKMDPVVQIQITPTASEADRGLSGFAGNATAQETEPQESKRKPRKSRNPSAERLPTGGDPPPEENRTKPEEEASSLDVSPKLQLGKRGAKTNKMSIWDQFPSAEMSNIQNETGKKRTKTVPAEEEPMDWDERRGTFSQKPDEDPIRSWKKSKGQGQRKKIRQQTSNFQSKTQPVWEAPTSRTDFPPTNAMPANPSMENREFTNWDELDEDWKIKRSCTLGTKTSSAADEWLIRYLKGSRRKASCKASNIPELMGKDELTSENGTKFKQTKRGRKKSTVPSANSETVPGNVKRKGKKAKQESAVELNKDRLGFPTLPASNSASDQQQEERKRTIRRKTGSKRRLVLKKDMKTGPKILESEGKHPNEGDPGNPEDGKPSSERRARKKNVFTTKKEEQEMKKFQLMSSFQDKSNTTETGVTPETKGKMKMLQIEGTSRLKDDSLEVKSKMAPRKMKRGPKKRRILKKRSIIKPKILKSDEKHPDEVDLGTPEDEKTSIQDGSSETGATPETNVMILLQTEGTAGLTDDSLEVRTVRRKTGPKKRQILKKNSISEPKILESDEKHPDEGDPGSPEDGKPSSGVRRRKTKNLLPIKIEDEISNISEILEVNKETEKKKSQLMTSELSEPNQINLLQIEGMSDPKDDFLETKSKTAPRKMKRGPKKRQMLRKRSTTGPKVLESDEKQPQEGDPETPEDGKSSIQDEKGLMDSRGKTGVTPNWINLLQIKEKSDLKDDFLETKSKTVPRKMKTRPKKRRTLRKRSVTGTKMLESDGKHSDKGNAKDGKPSSVKLRRKKSALLIKMEDEASSLMGMEESGKEKSQMMSTFQDKSNTTESGSETRVTPEIQGKMNLLQTEGTSDLNDDFQEMVPIKMKRGPNKRRMLRKRSVTEPNILGSDEKHPKEGAAGTPEDGKPSNQDGNSLMGSGGQTRATPEPDRIILLQTEGTSDLNDDSLNVKSKMAPRTMKKGPKKRRILRKRSTTKTLDSDEEPEEDDPGATEDGKPSIHDENSPEDSGGHTGATPEPDRIEGTSDLKEDFLGVKIVRRKSGPKRKQVLKKTLKAGRKILESEEKHPDPESPEDGKPSRVRRGRKINDFTIKMEEEPIFIEMGANKESEMEKSQRISFQDKSNTTESGSETRVTPEIQGKVNLHQIEGVPTNPKDDSDEVFSKVQGQIQSFQKDSARPKIQESDDHPYERDAGASEDGGMSKTSNMGHRSKTNVFTIKLEDGASCFMEMDINKEPETEKLFQESASSTAPRKTRRKRRRRSRTHWSGHRKAKKPQVCSFWDVPAVSSSCDQTFNIQKENQENQMTANAPSGSEISHHLQKKNKNLQCSFCLRSFRHISALTLHKRLHTGRKPYGCSVCAKSFSTLPELKLHSKLHRGPPATHCPICEETFRDKTKLIRHLKVHLAEVEGLQTGPGRSRRSHSAPGQEETCRCLVCSREFTKKSAFENHRRIHDSKAFRNPRRIHGFHVSEAGDTTVVTPVFFKCPICQQIHHRWCHYVLHLHSHVMGKPHRCYVCRQEYNRAAGSRQHCSVCCRVSGEEAACRGSLEDIWKETGDSVSPKKISAIPEEERNGKTFIPPPSSGGSSPSVIEDFDVDVSSLNFGFSKQTFSPEPPRLSLQAWCGRFGSKRRPHRQAFRCSRCELEFHFLGSYMDHLQEHIPKTQNVCLSCNKPQLEPPVRQPNGLKCITCGKLFSTPRNLRKHKLLHKAAHSHICLPCGRSFAGHAALEAHLEAHRRRLRVPQPARVEEPFLFPYPCRKCSSRFSSTDLLEAHQVCHSFAGRKPESPPESILSFIPNPQTVAVSSPGQKRWLLVSNRKDLFRYPHPDRLYVVPTASSETPAIVSDTPAIVSETPVIGLDLESGANPTSAELQLQLLVKSLIPEKRLAASDSSDSEDEPTVRRQNCAICLQTFADVTTLHEHYRNHARGM</sequence>
<dbReference type="PROSITE" id="PS50157">
    <property type="entry name" value="ZINC_FINGER_C2H2_2"/>
    <property type="match status" value="8"/>
</dbReference>
<keyword evidence="5" id="KW-0862">Zinc</keyword>
<feature type="compositionally biased region" description="Basic and acidic residues" evidence="8">
    <location>
        <begin position="60"/>
        <end position="69"/>
    </location>
</feature>
<feature type="region of interest" description="Disordered" evidence="8">
    <location>
        <begin position="909"/>
        <end position="1019"/>
    </location>
</feature>
<evidence type="ECO:0000256" key="2">
    <source>
        <dbReference type="ARBA" id="ARBA00022723"/>
    </source>
</evidence>
<dbReference type="GO" id="GO:0005634">
    <property type="term" value="C:nucleus"/>
    <property type="evidence" value="ECO:0007669"/>
    <property type="project" value="UniProtKB-SubCell"/>
</dbReference>
<dbReference type="GeneTree" id="ENSGT00940000164700"/>
<feature type="compositionally biased region" description="Basic and acidic residues" evidence="8">
    <location>
        <begin position="603"/>
        <end position="616"/>
    </location>
</feature>
<dbReference type="InterPro" id="IPR036236">
    <property type="entry name" value="Znf_C2H2_sf"/>
</dbReference>
<feature type="region of interest" description="Disordered" evidence="8">
    <location>
        <begin position="1410"/>
        <end position="1516"/>
    </location>
</feature>
<feature type="compositionally biased region" description="Basic and acidic residues" evidence="8">
    <location>
        <begin position="942"/>
        <end position="953"/>
    </location>
</feature>
<feature type="compositionally biased region" description="Polar residues" evidence="8">
    <location>
        <begin position="1123"/>
        <end position="1142"/>
    </location>
</feature>
<feature type="domain" description="C2H2-type" evidence="9">
    <location>
        <begin position="1660"/>
        <end position="1687"/>
    </location>
</feature>
<feature type="compositionally biased region" description="Basic and acidic residues" evidence="8">
    <location>
        <begin position="779"/>
        <end position="788"/>
    </location>
</feature>
<protein>
    <recommendedName>
        <fullName evidence="9">C2H2-type domain-containing protein</fullName>
    </recommendedName>
</protein>
<evidence type="ECO:0000256" key="8">
    <source>
        <dbReference type="SAM" id="MobiDB-lite"/>
    </source>
</evidence>
<feature type="compositionally biased region" description="Basic and acidic residues" evidence="8">
    <location>
        <begin position="651"/>
        <end position="671"/>
    </location>
</feature>
<comment type="subcellular location">
    <subcellularLocation>
        <location evidence="1">Nucleus</location>
    </subcellularLocation>
</comment>
<dbReference type="Ensembl" id="ENSXMAT00000025344.1">
    <property type="protein sequence ID" value="ENSXMAP00000039398.1"/>
    <property type="gene ID" value="ENSXMAG00000025340.1"/>
</dbReference>
<reference evidence="11" key="2">
    <citation type="journal article" date="2013" name="Nat. Genet.">
        <title>The genome of the platyfish, Xiphophorus maculatus, provides insights into evolutionary adaptation and several complex traits.</title>
        <authorList>
            <person name="Schartl M."/>
            <person name="Walter R.B."/>
            <person name="Shen Y."/>
            <person name="Garcia T."/>
            <person name="Catchen J."/>
            <person name="Amores A."/>
            <person name="Braasch I."/>
            <person name="Chalopin D."/>
            <person name="Volff J.N."/>
            <person name="Lesch K.P."/>
            <person name="Bisazza A."/>
            <person name="Minx P."/>
            <person name="Hillier L."/>
            <person name="Wilson R.K."/>
            <person name="Fuerstenberg S."/>
            <person name="Boore J."/>
            <person name="Searle S."/>
            <person name="Postlethwait J.H."/>
            <person name="Warren W.C."/>
        </authorList>
    </citation>
    <scope>NUCLEOTIDE SEQUENCE [LARGE SCALE GENOMIC DNA]</scope>
    <source>
        <strain evidence="11">JP 163 A</strain>
    </source>
</reference>
<keyword evidence="11" id="KW-1185">Reference proteome</keyword>
<proteinExistence type="predicted"/>
<accession>A0A3B5R6U3</accession>
<dbReference type="SMART" id="SM00355">
    <property type="entry name" value="ZnF_C2H2"/>
    <property type="match status" value="10"/>
</dbReference>
<dbReference type="OMA" id="KMAPRKM"/>
<reference evidence="10" key="4">
    <citation type="submission" date="2025-09" db="UniProtKB">
        <authorList>
            <consortium name="Ensembl"/>
        </authorList>
    </citation>
    <scope>IDENTIFICATION</scope>
    <source>
        <strain evidence="10">JP 163 A</strain>
    </source>
</reference>
<feature type="compositionally biased region" description="Basic residues" evidence="8">
    <location>
        <begin position="838"/>
        <end position="850"/>
    </location>
</feature>
<dbReference type="GO" id="GO:0000978">
    <property type="term" value="F:RNA polymerase II cis-regulatory region sequence-specific DNA binding"/>
    <property type="evidence" value="ECO:0007669"/>
    <property type="project" value="TreeGrafter"/>
</dbReference>
<feature type="compositionally biased region" description="Polar residues" evidence="8">
    <location>
        <begin position="1215"/>
        <end position="1232"/>
    </location>
</feature>
<dbReference type="PROSITE" id="PS00028">
    <property type="entry name" value="ZINC_FINGER_C2H2_1"/>
    <property type="match status" value="9"/>
</dbReference>
<feature type="region of interest" description="Disordered" evidence="8">
    <location>
        <begin position="1543"/>
        <end position="1577"/>
    </location>
</feature>
<feature type="compositionally biased region" description="Polar residues" evidence="8">
    <location>
        <begin position="1244"/>
        <end position="1257"/>
    </location>
</feature>
<dbReference type="GO" id="GO:0008270">
    <property type="term" value="F:zinc ion binding"/>
    <property type="evidence" value="ECO:0007669"/>
    <property type="project" value="UniProtKB-KW"/>
</dbReference>
<evidence type="ECO:0000256" key="7">
    <source>
        <dbReference type="PROSITE-ProRule" id="PRU00042"/>
    </source>
</evidence>